<accession>A0AAV9N8Z5</accession>
<gene>
    <name evidence="9" type="ORF">LTR84_004493</name>
</gene>
<dbReference type="Gene3D" id="1.10.630.10">
    <property type="entry name" value="Cytochrome P450"/>
    <property type="match status" value="1"/>
</dbReference>
<keyword evidence="6" id="KW-0560">Oxidoreductase</keyword>
<dbReference type="GO" id="GO:0005506">
    <property type="term" value="F:iron ion binding"/>
    <property type="evidence" value="ECO:0007669"/>
    <property type="project" value="InterPro"/>
</dbReference>
<keyword evidence="8" id="KW-0472">Membrane</keyword>
<dbReference type="InterPro" id="IPR002401">
    <property type="entry name" value="Cyt_P450_E_grp-I"/>
</dbReference>
<keyword evidence="3 7" id="KW-0349">Heme</keyword>
<dbReference type="PRINTS" id="PR00463">
    <property type="entry name" value="EP450I"/>
</dbReference>
<feature type="transmembrane region" description="Helical" evidence="8">
    <location>
        <begin position="20"/>
        <end position="39"/>
    </location>
</feature>
<evidence type="ECO:0000256" key="4">
    <source>
        <dbReference type="ARBA" id="ARBA00022723"/>
    </source>
</evidence>
<keyword evidence="4 7" id="KW-0479">Metal-binding</keyword>
<feature type="binding site" description="axial binding residue" evidence="7">
    <location>
        <position position="464"/>
    </location>
    <ligand>
        <name>heme</name>
        <dbReference type="ChEBI" id="CHEBI:30413"/>
    </ligand>
    <ligandPart>
        <name>Fe</name>
        <dbReference type="ChEBI" id="CHEBI:18248"/>
    </ligandPart>
</feature>
<keyword evidence="5 7" id="KW-0408">Iron</keyword>
<protein>
    <recommendedName>
        <fullName evidence="11">Cytochrome P450 monooxygenase</fullName>
    </recommendedName>
</protein>
<dbReference type="InterPro" id="IPR036396">
    <property type="entry name" value="Cyt_P450_sf"/>
</dbReference>
<comment type="similarity">
    <text evidence="2">Belongs to the cytochrome P450 family.</text>
</comment>
<evidence type="ECO:0000256" key="5">
    <source>
        <dbReference type="ARBA" id="ARBA00023004"/>
    </source>
</evidence>
<dbReference type="PRINTS" id="PR00385">
    <property type="entry name" value="P450"/>
</dbReference>
<dbReference type="PANTHER" id="PTHR24305:SF210">
    <property type="entry name" value="CYTOCHROME P450 MONOOXYGENASE ASQL-RELATED"/>
    <property type="match status" value="1"/>
</dbReference>
<dbReference type="GO" id="GO:0016705">
    <property type="term" value="F:oxidoreductase activity, acting on paired donors, with incorporation or reduction of molecular oxygen"/>
    <property type="evidence" value="ECO:0007669"/>
    <property type="project" value="InterPro"/>
</dbReference>
<comment type="cofactor">
    <cofactor evidence="1 7">
        <name>heme</name>
        <dbReference type="ChEBI" id="CHEBI:30413"/>
    </cofactor>
</comment>
<keyword evidence="8" id="KW-0812">Transmembrane</keyword>
<reference evidence="9 10" key="1">
    <citation type="submission" date="2023-08" db="EMBL/GenBank/DDBJ databases">
        <title>Black Yeasts Isolated from many extreme environments.</title>
        <authorList>
            <person name="Coleine C."/>
            <person name="Stajich J.E."/>
            <person name="Selbmann L."/>
        </authorList>
    </citation>
    <scope>NUCLEOTIDE SEQUENCE [LARGE SCALE GENOMIC DNA]</scope>
    <source>
        <strain evidence="9 10">CCFEE 5792</strain>
    </source>
</reference>
<dbReference type="Proteomes" id="UP001358417">
    <property type="component" value="Unassembled WGS sequence"/>
</dbReference>
<organism evidence="9 10">
    <name type="scientific">Exophiala bonariae</name>
    <dbReference type="NCBI Taxonomy" id="1690606"/>
    <lineage>
        <taxon>Eukaryota</taxon>
        <taxon>Fungi</taxon>
        <taxon>Dikarya</taxon>
        <taxon>Ascomycota</taxon>
        <taxon>Pezizomycotina</taxon>
        <taxon>Eurotiomycetes</taxon>
        <taxon>Chaetothyriomycetidae</taxon>
        <taxon>Chaetothyriales</taxon>
        <taxon>Herpotrichiellaceae</taxon>
        <taxon>Exophiala</taxon>
    </lineage>
</organism>
<dbReference type="EMBL" id="JAVRRD010000019">
    <property type="protein sequence ID" value="KAK5049564.1"/>
    <property type="molecule type" value="Genomic_DNA"/>
</dbReference>
<dbReference type="InterPro" id="IPR001128">
    <property type="entry name" value="Cyt_P450"/>
</dbReference>
<evidence type="ECO:0000313" key="9">
    <source>
        <dbReference type="EMBL" id="KAK5049564.1"/>
    </source>
</evidence>
<evidence type="ECO:0000256" key="8">
    <source>
        <dbReference type="SAM" id="Phobius"/>
    </source>
</evidence>
<dbReference type="GO" id="GO:0020037">
    <property type="term" value="F:heme binding"/>
    <property type="evidence" value="ECO:0007669"/>
    <property type="project" value="InterPro"/>
</dbReference>
<evidence type="ECO:0008006" key="11">
    <source>
        <dbReference type="Google" id="ProtNLM"/>
    </source>
</evidence>
<evidence type="ECO:0000256" key="2">
    <source>
        <dbReference type="ARBA" id="ARBA00010617"/>
    </source>
</evidence>
<dbReference type="SUPFAM" id="SSF48264">
    <property type="entry name" value="Cytochrome P450"/>
    <property type="match status" value="1"/>
</dbReference>
<proteinExistence type="inferred from homology"/>
<dbReference type="RefSeq" id="XP_064704609.1">
    <property type="nucleotide sequence ID" value="XM_064848070.1"/>
</dbReference>
<comment type="caution">
    <text evidence="9">The sequence shown here is derived from an EMBL/GenBank/DDBJ whole genome shotgun (WGS) entry which is preliminary data.</text>
</comment>
<dbReference type="PANTHER" id="PTHR24305">
    <property type="entry name" value="CYTOCHROME P450"/>
    <property type="match status" value="1"/>
</dbReference>
<evidence type="ECO:0000256" key="7">
    <source>
        <dbReference type="PIRSR" id="PIRSR602401-1"/>
    </source>
</evidence>
<dbReference type="InterPro" id="IPR050121">
    <property type="entry name" value="Cytochrome_P450_monoxygenase"/>
</dbReference>
<evidence type="ECO:0000256" key="3">
    <source>
        <dbReference type="ARBA" id="ARBA00022617"/>
    </source>
</evidence>
<keyword evidence="10" id="KW-1185">Reference proteome</keyword>
<evidence type="ECO:0000313" key="10">
    <source>
        <dbReference type="Proteomes" id="UP001358417"/>
    </source>
</evidence>
<keyword evidence="8" id="KW-1133">Transmembrane helix</keyword>
<evidence type="ECO:0000256" key="1">
    <source>
        <dbReference type="ARBA" id="ARBA00001971"/>
    </source>
</evidence>
<dbReference type="Pfam" id="PF00067">
    <property type="entry name" value="p450"/>
    <property type="match status" value="1"/>
</dbReference>
<dbReference type="AlphaFoldDB" id="A0AAV9N8Z5"/>
<dbReference type="GO" id="GO:0004497">
    <property type="term" value="F:monooxygenase activity"/>
    <property type="evidence" value="ECO:0007669"/>
    <property type="project" value="UniProtKB-KW"/>
</dbReference>
<dbReference type="GeneID" id="89972671"/>
<sequence length="520" mass="58654">MPLIQLKFWSANSYHDLKDNGFSLLVLAVPGFLVAVFLLKRFWAENRSAEQTFYNVYFHPLAKVPGPCFAKVNGSYMAPAQAMLCRAQTLLELHKRYGSVVRIGPGEVSISDWKTYREIYSHGASTKQKDFYEATRLAGHDNVFTMIHKDAHASRRKIQEKSYSQQNILTNESLIADKAEILTRRMAKGSQHGHSVDAFRLVGLFSLEVILACAYNRQHGDEPTDECTTLLTAMDASAVAIITSAAVPGLKRSVGRRLPGSIGKAFRQWDSWQKITTNLLDTFQQHELAQDKTGRFMTTPLLLSVDKHLGRKLKRDELIEELMGLTFAGSGTTSTTLTYLLYALAKDSDRQERLREELRSSAGDSLNELQPLPYLNAVIKETLRLYPTIMSTLPRVLNKPLVVDKHLLPVGTSVGMQNYVHHRDPNLYPQPDEFCPERWLMDDAVKLKDMDAGLTPFSLGPYNCIGQNLARAELYLAVGRVFRGLKLTLNATMKDSDMELEDRFNIAPRGRRLLFDVKIV</sequence>
<name>A0AAV9N8Z5_9EURO</name>
<keyword evidence="6" id="KW-0503">Monooxygenase</keyword>
<evidence type="ECO:0000256" key="6">
    <source>
        <dbReference type="ARBA" id="ARBA00023033"/>
    </source>
</evidence>